<reference evidence="1" key="1">
    <citation type="submission" date="2018-02" db="EMBL/GenBank/DDBJ databases">
        <title>Rhizophora mucronata_Transcriptome.</title>
        <authorList>
            <person name="Meera S.P."/>
            <person name="Sreeshan A."/>
            <person name="Augustine A."/>
        </authorList>
    </citation>
    <scope>NUCLEOTIDE SEQUENCE</scope>
    <source>
        <tissue evidence="1">Leaf</tissue>
    </source>
</reference>
<name>A0A2P2LH99_RHIMU</name>
<accession>A0A2P2LH99</accession>
<protein>
    <submittedName>
        <fullName evidence="1">Uncharacterized protein MANES_03G176900</fullName>
    </submittedName>
</protein>
<dbReference type="EMBL" id="GGEC01036871">
    <property type="protein sequence ID" value="MBX17355.1"/>
    <property type="molecule type" value="Transcribed_RNA"/>
</dbReference>
<proteinExistence type="predicted"/>
<organism evidence="1">
    <name type="scientific">Rhizophora mucronata</name>
    <name type="common">Asiatic mangrove</name>
    <dbReference type="NCBI Taxonomy" id="61149"/>
    <lineage>
        <taxon>Eukaryota</taxon>
        <taxon>Viridiplantae</taxon>
        <taxon>Streptophyta</taxon>
        <taxon>Embryophyta</taxon>
        <taxon>Tracheophyta</taxon>
        <taxon>Spermatophyta</taxon>
        <taxon>Magnoliopsida</taxon>
        <taxon>eudicotyledons</taxon>
        <taxon>Gunneridae</taxon>
        <taxon>Pentapetalae</taxon>
        <taxon>rosids</taxon>
        <taxon>fabids</taxon>
        <taxon>Malpighiales</taxon>
        <taxon>Rhizophoraceae</taxon>
        <taxon>Rhizophora</taxon>
    </lineage>
</organism>
<dbReference type="AlphaFoldDB" id="A0A2P2LH99"/>
<sequence>MLLNSFPCVGTVRNRFHDIFSLLFIQSILEQHLLIPAFTAAECLFASGNIF</sequence>
<evidence type="ECO:0000313" key="1">
    <source>
        <dbReference type="EMBL" id="MBX17355.1"/>
    </source>
</evidence>